<evidence type="ECO:0000256" key="1">
    <source>
        <dbReference type="SAM" id="MobiDB-lite"/>
    </source>
</evidence>
<feature type="region of interest" description="Disordered" evidence="1">
    <location>
        <begin position="59"/>
        <end position="81"/>
    </location>
</feature>
<dbReference type="EMBL" id="FLUQ01000001">
    <property type="protein sequence ID" value="SBV99442.1"/>
    <property type="molecule type" value="Genomic_DNA"/>
</dbReference>
<sequence length="111" mass="11982">MPVRVHGDAVQHLPERGVFQLRRRVFRGQAPGGHKAEDVGKGIVFWHGNRGKMVTEASGLAQTAKADKTPGSGNPAPRSAGGGLLVERLLQISNEASVFRRSKRFQRDGTA</sequence>
<accession>A0A212JJ36</accession>
<reference evidence="2" key="1">
    <citation type="submission" date="2016-04" db="EMBL/GenBank/DDBJ databases">
        <authorList>
            <person name="Evans L.H."/>
            <person name="Alamgir A."/>
            <person name="Owens N."/>
            <person name="Weber N.D."/>
            <person name="Virtaneva K."/>
            <person name="Barbian K."/>
            <person name="Babar A."/>
            <person name="Rosenke K."/>
        </authorList>
    </citation>
    <scope>NUCLEOTIDE SEQUENCE</scope>
    <source>
        <strain evidence="2">86</strain>
    </source>
</reference>
<dbReference type="AlphaFoldDB" id="A0A212JJ36"/>
<organism evidence="2">
    <name type="scientific">uncultured delta proteobacterium</name>
    <dbReference type="NCBI Taxonomy" id="34034"/>
    <lineage>
        <taxon>Bacteria</taxon>
        <taxon>Deltaproteobacteria</taxon>
        <taxon>environmental samples</taxon>
    </lineage>
</organism>
<gene>
    <name evidence="2" type="ORF">KL86DPRO_11591</name>
</gene>
<protein>
    <submittedName>
        <fullName evidence="2">Uncharacterized protein</fullName>
    </submittedName>
</protein>
<proteinExistence type="predicted"/>
<name>A0A212JJ36_9DELT</name>
<evidence type="ECO:0000313" key="2">
    <source>
        <dbReference type="EMBL" id="SBV99442.1"/>
    </source>
</evidence>